<dbReference type="Proteomes" id="UP000822688">
    <property type="component" value="Chromosome V"/>
</dbReference>
<feature type="compositionally biased region" description="Basic and acidic residues" evidence="1">
    <location>
        <begin position="286"/>
        <end position="302"/>
    </location>
</feature>
<name>A0A8T0HS89_CERPU</name>
<evidence type="ECO:0000256" key="1">
    <source>
        <dbReference type="SAM" id="MobiDB-lite"/>
    </source>
</evidence>
<dbReference type="EMBL" id="CM026426">
    <property type="protein sequence ID" value="KAG0573706.1"/>
    <property type="molecule type" value="Genomic_DNA"/>
</dbReference>
<dbReference type="AlphaFoldDB" id="A0A8T0HS89"/>
<evidence type="ECO:0000313" key="3">
    <source>
        <dbReference type="Proteomes" id="UP000822688"/>
    </source>
</evidence>
<proteinExistence type="predicted"/>
<reference evidence="2" key="1">
    <citation type="submission" date="2020-06" db="EMBL/GenBank/DDBJ databases">
        <title>WGS assembly of Ceratodon purpureus strain R40.</title>
        <authorList>
            <person name="Carey S.B."/>
            <person name="Jenkins J."/>
            <person name="Shu S."/>
            <person name="Lovell J.T."/>
            <person name="Sreedasyam A."/>
            <person name="Maumus F."/>
            <person name="Tiley G.P."/>
            <person name="Fernandez-Pozo N."/>
            <person name="Barry K."/>
            <person name="Chen C."/>
            <person name="Wang M."/>
            <person name="Lipzen A."/>
            <person name="Daum C."/>
            <person name="Saski C.A."/>
            <person name="Payton A.C."/>
            <person name="Mcbreen J.C."/>
            <person name="Conrad R.E."/>
            <person name="Kollar L.M."/>
            <person name="Olsson S."/>
            <person name="Huttunen S."/>
            <person name="Landis J.B."/>
            <person name="Wickett N.J."/>
            <person name="Johnson M.G."/>
            <person name="Rensing S.A."/>
            <person name="Grimwood J."/>
            <person name="Schmutz J."/>
            <person name="Mcdaniel S.F."/>
        </authorList>
    </citation>
    <scope>NUCLEOTIDE SEQUENCE</scope>
    <source>
        <strain evidence="2">R40</strain>
    </source>
</reference>
<accession>A0A8T0HS89</accession>
<organism evidence="2 3">
    <name type="scientific">Ceratodon purpureus</name>
    <name type="common">Fire moss</name>
    <name type="synonym">Dicranum purpureum</name>
    <dbReference type="NCBI Taxonomy" id="3225"/>
    <lineage>
        <taxon>Eukaryota</taxon>
        <taxon>Viridiplantae</taxon>
        <taxon>Streptophyta</taxon>
        <taxon>Embryophyta</taxon>
        <taxon>Bryophyta</taxon>
        <taxon>Bryophytina</taxon>
        <taxon>Bryopsida</taxon>
        <taxon>Dicranidae</taxon>
        <taxon>Pseudoditrichales</taxon>
        <taxon>Ditrichaceae</taxon>
        <taxon>Ceratodon</taxon>
    </lineage>
</organism>
<keyword evidence="3" id="KW-1185">Reference proteome</keyword>
<sequence>MQILFTTYFKIPELHCTQAPCDLQGTTFNGTYSTVSRSCEIIYHSRHINSQCPRIPPMNTCGYINPHSVSLTLPNSQRVCSVSSIGDLIFVTDKRSREIVSNLKHTRVRKDKRVRMYLQTKRRAKRRCEVVAVTSLETAVEGGETITEAAARTNDASRAVFVRGADVGRSAAKAGSPSTVGEAELLTTTIEENNVESSSKFKIRAAVVKSGATSIKHRDRIGKALRRNVEDKLRAQALTLVTLEATPRAVKKAVLTKELTVSVANNNLATEATLIKKLTSGPAKVTSKEEKVTSKEEKVASREKRHRVTRRQETKRIRHRPGGRLGLFWALENLPS</sequence>
<evidence type="ECO:0000313" key="2">
    <source>
        <dbReference type="EMBL" id="KAG0573706.1"/>
    </source>
</evidence>
<comment type="caution">
    <text evidence="2">The sequence shown here is derived from an EMBL/GenBank/DDBJ whole genome shotgun (WGS) entry which is preliminary data.</text>
</comment>
<feature type="region of interest" description="Disordered" evidence="1">
    <location>
        <begin position="286"/>
        <end position="315"/>
    </location>
</feature>
<gene>
    <name evidence="2" type="ORF">KC19_VG202600</name>
</gene>
<protein>
    <submittedName>
        <fullName evidence="2">Uncharacterized protein</fullName>
    </submittedName>
</protein>